<dbReference type="RefSeq" id="XP_045279252.1">
    <property type="nucleotide sequence ID" value="XM_045425440.1"/>
</dbReference>
<evidence type="ECO:0000256" key="1">
    <source>
        <dbReference type="SAM" id="MobiDB-lite"/>
    </source>
</evidence>
<sequence>MERCEGESVVVRGTKDSQQESPLGSSQSPILLVMLRGPIISEHREIDDESALAGSPSTPVLSRSQCMKHGLAGLTTSAGAGLHEGCAEQRQQKPALNC</sequence>
<proteinExistence type="predicted"/>
<dbReference type="Proteomes" id="UP000002039">
    <property type="component" value="Unassembled WGS sequence"/>
</dbReference>
<evidence type="ECO:0000313" key="3">
    <source>
        <dbReference type="Proteomes" id="UP000002039"/>
    </source>
</evidence>
<feature type="region of interest" description="Disordered" evidence="1">
    <location>
        <begin position="1"/>
        <end position="28"/>
    </location>
</feature>
<dbReference type="EMBL" id="EQ999973">
    <property type="protein sequence ID" value="OAS99524.1"/>
    <property type="molecule type" value="Genomic_DNA"/>
</dbReference>
<gene>
    <name evidence="2" type="ORF">BDCG_16182</name>
</gene>
<name>A0ABX2VQJ6_AJEDR</name>
<organism evidence="2 3">
    <name type="scientific">Ajellomyces dermatitidis (strain ER-3 / ATCC MYA-2586)</name>
    <name type="common">Blastomyces dermatitidis</name>
    <dbReference type="NCBI Taxonomy" id="559297"/>
    <lineage>
        <taxon>Eukaryota</taxon>
        <taxon>Fungi</taxon>
        <taxon>Dikarya</taxon>
        <taxon>Ascomycota</taxon>
        <taxon>Pezizomycotina</taxon>
        <taxon>Eurotiomycetes</taxon>
        <taxon>Eurotiomycetidae</taxon>
        <taxon>Onygenales</taxon>
        <taxon>Ajellomycetaceae</taxon>
        <taxon>Blastomyces</taxon>
    </lineage>
</organism>
<reference evidence="3" key="1">
    <citation type="journal article" date="2015" name="PLoS Genet.">
        <title>The dynamic genome and transcriptome of the human fungal pathogen Blastomyces and close relative Emmonsia.</title>
        <authorList>
            <person name="Munoz J.F."/>
            <person name="Gauthier G.M."/>
            <person name="Desjardins C.A."/>
            <person name="Gallo J.E."/>
            <person name="Holder J."/>
            <person name="Sullivan T.D."/>
            <person name="Marty A.J."/>
            <person name="Carmen J.C."/>
            <person name="Chen Z."/>
            <person name="Ding L."/>
            <person name="Gujja S."/>
            <person name="Magrini V."/>
            <person name="Misas E."/>
            <person name="Mitreva M."/>
            <person name="Priest M."/>
            <person name="Saif S."/>
            <person name="Whiston E.A."/>
            <person name="Young S."/>
            <person name="Zeng Q."/>
            <person name="Goldman W.E."/>
            <person name="Mardis E.R."/>
            <person name="Taylor J.W."/>
            <person name="McEwen J.G."/>
            <person name="Clay O.K."/>
            <person name="Klein B.S."/>
            <person name="Cuomo C.A."/>
        </authorList>
    </citation>
    <scope>NUCLEOTIDE SEQUENCE [LARGE SCALE GENOMIC DNA]</scope>
    <source>
        <strain evidence="3">ER-3 / ATCC MYA-2586</strain>
    </source>
</reference>
<dbReference type="GeneID" id="69031074"/>
<feature type="compositionally biased region" description="Polar residues" evidence="1">
    <location>
        <begin position="19"/>
        <end position="28"/>
    </location>
</feature>
<evidence type="ECO:0000313" key="2">
    <source>
        <dbReference type="EMBL" id="OAS99524.1"/>
    </source>
</evidence>
<accession>A0ABX2VQJ6</accession>
<protein>
    <submittedName>
        <fullName evidence="2">Uncharacterized protein</fullName>
    </submittedName>
</protein>
<keyword evidence="3" id="KW-1185">Reference proteome</keyword>